<comment type="similarity">
    <text evidence="2 9">Belongs to the Wnt family.</text>
</comment>
<dbReference type="GeneID" id="100902375"/>
<evidence type="ECO:0000256" key="4">
    <source>
        <dbReference type="ARBA" id="ARBA00022525"/>
    </source>
</evidence>
<accession>A0AAJ7PAN8</accession>
<feature type="chain" id="PRO_5042617314" description="Protein Wnt" evidence="10">
    <location>
        <begin position="24"/>
        <end position="375"/>
    </location>
</feature>
<reference evidence="12" key="1">
    <citation type="submission" date="2025-08" db="UniProtKB">
        <authorList>
            <consortium name="RefSeq"/>
        </authorList>
    </citation>
    <scope>IDENTIFICATION</scope>
</reference>
<evidence type="ECO:0000256" key="3">
    <source>
        <dbReference type="ARBA" id="ARBA00022473"/>
    </source>
</evidence>
<keyword evidence="11" id="KW-1185">Reference proteome</keyword>
<dbReference type="InterPro" id="IPR005817">
    <property type="entry name" value="Wnt"/>
</dbReference>
<proteinExistence type="inferred from homology"/>
<dbReference type="PANTHER" id="PTHR12027">
    <property type="entry name" value="WNT RELATED"/>
    <property type="match status" value="1"/>
</dbReference>
<evidence type="ECO:0000256" key="5">
    <source>
        <dbReference type="ARBA" id="ARBA00022530"/>
    </source>
</evidence>
<dbReference type="SMART" id="SM00097">
    <property type="entry name" value="WNT1"/>
    <property type="match status" value="1"/>
</dbReference>
<name>A0AAJ7PAN8_9ACAR</name>
<dbReference type="CDD" id="cd13113">
    <property type="entry name" value="Wnt"/>
    <property type="match status" value="1"/>
</dbReference>
<dbReference type="RefSeq" id="XP_018496621.1">
    <property type="nucleotide sequence ID" value="XM_018641105.1"/>
</dbReference>
<keyword evidence="10" id="KW-0732">Signal</keyword>
<dbReference type="GO" id="GO:0030182">
    <property type="term" value="P:neuron differentiation"/>
    <property type="evidence" value="ECO:0007669"/>
    <property type="project" value="TreeGrafter"/>
</dbReference>
<evidence type="ECO:0000313" key="11">
    <source>
        <dbReference type="Proteomes" id="UP000694867"/>
    </source>
</evidence>
<dbReference type="GO" id="GO:0045165">
    <property type="term" value="P:cell fate commitment"/>
    <property type="evidence" value="ECO:0007669"/>
    <property type="project" value="TreeGrafter"/>
</dbReference>
<comment type="function">
    <text evidence="9">Ligand for members of the frizzled family of seven transmembrane receptors.</text>
</comment>
<comment type="subcellular location">
    <subcellularLocation>
        <location evidence="1 9">Secreted</location>
        <location evidence="1 9">Extracellular space</location>
        <location evidence="1 9">Extracellular matrix</location>
    </subcellularLocation>
</comment>
<evidence type="ECO:0000256" key="7">
    <source>
        <dbReference type="ARBA" id="ARBA00023157"/>
    </source>
</evidence>
<dbReference type="KEGG" id="goe:100902375"/>
<evidence type="ECO:0000256" key="10">
    <source>
        <dbReference type="SAM" id="SignalP"/>
    </source>
</evidence>
<dbReference type="PRINTS" id="PR01349">
    <property type="entry name" value="WNTPROTEIN"/>
</dbReference>
<keyword evidence="8" id="KW-0449">Lipoprotein</keyword>
<evidence type="ECO:0000256" key="6">
    <source>
        <dbReference type="ARBA" id="ARBA00022687"/>
    </source>
</evidence>
<keyword evidence="4" id="KW-0964">Secreted</keyword>
<gene>
    <name evidence="12" type="primary">LOC100902375</name>
</gene>
<evidence type="ECO:0000256" key="1">
    <source>
        <dbReference type="ARBA" id="ARBA00004498"/>
    </source>
</evidence>
<dbReference type="GO" id="GO:0005125">
    <property type="term" value="F:cytokine activity"/>
    <property type="evidence" value="ECO:0007669"/>
    <property type="project" value="TreeGrafter"/>
</dbReference>
<dbReference type="Pfam" id="PF00110">
    <property type="entry name" value="wnt"/>
    <property type="match status" value="1"/>
</dbReference>
<dbReference type="GO" id="GO:0005109">
    <property type="term" value="F:frizzled binding"/>
    <property type="evidence" value="ECO:0007669"/>
    <property type="project" value="TreeGrafter"/>
</dbReference>
<dbReference type="PROSITE" id="PS00246">
    <property type="entry name" value="WNT1"/>
    <property type="match status" value="1"/>
</dbReference>
<feature type="signal peptide" evidence="10">
    <location>
        <begin position="1"/>
        <end position="23"/>
    </location>
</feature>
<keyword evidence="5" id="KW-0272">Extracellular matrix</keyword>
<evidence type="ECO:0000256" key="9">
    <source>
        <dbReference type="RuleBase" id="RU003500"/>
    </source>
</evidence>
<dbReference type="GO" id="GO:0005615">
    <property type="term" value="C:extracellular space"/>
    <property type="evidence" value="ECO:0007669"/>
    <property type="project" value="TreeGrafter"/>
</dbReference>
<keyword evidence="3 9" id="KW-0217">Developmental protein</keyword>
<organism evidence="11 12">
    <name type="scientific">Galendromus occidentalis</name>
    <name type="common">western predatory mite</name>
    <dbReference type="NCBI Taxonomy" id="34638"/>
    <lineage>
        <taxon>Eukaryota</taxon>
        <taxon>Metazoa</taxon>
        <taxon>Ecdysozoa</taxon>
        <taxon>Arthropoda</taxon>
        <taxon>Chelicerata</taxon>
        <taxon>Arachnida</taxon>
        <taxon>Acari</taxon>
        <taxon>Parasitiformes</taxon>
        <taxon>Mesostigmata</taxon>
        <taxon>Gamasina</taxon>
        <taxon>Phytoseioidea</taxon>
        <taxon>Phytoseiidae</taxon>
        <taxon>Typhlodrominae</taxon>
        <taxon>Galendromus</taxon>
    </lineage>
</organism>
<dbReference type="InterPro" id="IPR018161">
    <property type="entry name" value="Wnt_CS"/>
</dbReference>
<protein>
    <recommendedName>
        <fullName evidence="9">Protein Wnt</fullName>
    </recommendedName>
</protein>
<keyword evidence="6 9" id="KW-0879">Wnt signaling pathway</keyword>
<dbReference type="Proteomes" id="UP000694867">
    <property type="component" value="Unplaced"/>
</dbReference>
<evidence type="ECO:0000313" key="12">
    <source>
        <dbReference type="RefSeq" id="XP_018496621.1"/>
    </source>
</evidence>
<sequence>MKLLPQQTRVVLWLLFLISECKSHENLVDDSSTEDLLNSVSPSAEISACSNLLSRSQRQLCRSHPMHLSLLEEGILRAEKLCKRLLENDRWNCYSVRTGPAGLTHTLKEGSREASFVEALSAASMTTALARACARGSLSDCPCEHSWPGNRPSGVENHKWEGCSLDVRAPMKFVRKFLDTDLQKSQHPSSQMTLHNYNAGRLALKLVRKLDCRCHGTSGSCTFKTCYKRFGTFEEIGQHILKRYRNARHVHMNATHSWVEVENGPNSINSLTENRAVVKHLPHLRRHAKQRIKRRDLIFVSNATDYCNYDPAQGSLGTAGRRCTEENAEYLCCGRGYVEKFEIKRDYCHCRFTNGCCNLVCKTCYTPVKFGSCND</sequence>
<dbReference type="AlphaFoldDB" id="A0AAJ7PAN8"/>
<keyword evidence="7" id="KW-1015">Disulfide bond</keyword>
<evidence type="ECO:0000256" key="8">
    <source>
        <dbReference type="ARBA" id="ARBA00023288"/>
    </source>
</evidence>
<dbReference type="GO" id="GO:0060070">
    <property type="term" value="P:canonical Wnt signaling pathway"/>
    <property type="evidence" value="ECO:0007669"/>
    <property type="project" value="TreeGrafter"/>
</dbReference>
<evidence type="ECO:0000256" key="2">
    <source>
        <dbReference type="ARBA" id="ARBA00005683"/>
    </source>
</evidence>